<evidence type="ECO:0000313" key="7">
    <source>
        <dbReference type="Proteomes" id="UP000190102"/>
    </source>
</evidence>
<dbReference type="RefSeq" id="WP_078788720.1">
    <property type="nucleotide sequence ID" value="NZ_FUWR01000001.1"/>
</dbReference>
<dbReference type="Gene3D" id="3.30.70.270">
    <property type="match status" value="1"/>
</dbReference>
<dbReference type="STRING" id="115783.SAMN02745119_00433"/>
<dbReference type="SMART" id="SM00267">
    <property type="entry name" value="GGDEF"/>
    <property type="match status" value="1"/>
</dbReference>
<feature type="domain" description="HAMP" evidence="4">
    <location>
        <begin position="177"/>
        <end position="224"/>
    </location>
</feature>
<proteinExistence type="predicted"/>
<evidence type="ECO:0000256" key="2">
    <source>
        <dbReference type="SAM" id="Phobius"/>
    </source>
</evidence>
<keyword evidence="2" id="KW-0472">Membrane</keyword>
<dbReference type="GO" id="GO:0016020">
    <property type="term" value="C:membrane"/>
    <property type="evidence" value="ECO:0007669"/>
    <property type="project" value="InterPro"/>
</dbReference>
<dbReference type="InterPro" id="IPR003660">
    <property type="entry name" value="HAMP_dom"/>
</dbReference>
<dbReference type="Pfam" id="PF00563">
    <property type="entry name" value="EAL"/>
    <property type="match status" value="1"/>
</dbReference>
<feature type="domain" description="GGDEF" evidence="5">
    <location>
        <begin position="267"/>
        <end position="400"/>
    </location>
</feature>
<dbReference type="Gene3D" id="6.10.340.10">
    <property type="match status" value="1"/>
</dbReference>
<dbReference type="AlphaFoldDB" id="A0A1T4KAS5"/>
<dbReference type="FunFam" id="3.30.70.270:FF:000001">
    <property type="entry name" value="Diguanylate cyclase domain protein"/>
    <property type="match status" value="1"/>
</dbReference>
<organism evidence="6 7">
    <name type="scientific">Trichlorobacter thiogenes</name>
    <dbReference type="NCBI Taxonomy" id="115783"/>
    <lineage>
        <taxon>Bacteria</taxon>
        <taxon>Pseudomonadati</taxon>
        <taxon>Thermodesulfobacteriota</taxon>
        <taxon>Desulfuromonadia</taxon>
        <taxon>Geobacterales</taxon>
        <taxon>Geobacteraceae</taxon>
        <taxon>Trichlorobacter</taxon>
    </lineage>
</organism>
<dbReference type="SUPFAM" id="SSF55073">
    <property type="entry name" value="Nucleotide cyclase"/>
    <property type="match status" value="1"/>
</dbReference>
<gene>
    <name evidence="6" type="ORF">SAMN02745119_00433</name>
</gene>
<dbReference type="SMART" id="SM00304">
    <property type="entry name" value="HAMP"/>
    <property type="match status" value="1"/>
</dbReference>
<name>A0A1T4KAS5_9BACT</name>
<dbReference type="InterPro" id="IPR029787">
    <property type="entry name" value="Nucleotide_cyclase"/>
</dbReference>
<dbReference type="Pfam" id="PF00990">
    <property type="entry name" value="GGDEF"/>
    <property type="match status" value="1"/>
</dbReference>
<dbReference type="InterPro" id="IPR001633">
    <property type="entry name" value="EAL_dom"/>
</dbReference>
<sequence length="665" mass="73618">MITISLKYRIALVVFILQIAIFTPLLWFTFAAYRDSDLKQLQTREDVFMGLVSQLGRKALLTAEPTDFQLFIAPFSTAPHIKRIILLNQSGIVVASTVPSDLGNPAPVYTHSRNIVCKTSEIANAAEKLGSISVHFSRIEMERNVRALLLWGVPIAVAGVILSALIGLGLASLLTCRLKTLEQASRRMSEGEMGVTVEISGNDEVARLAQVFNEMSGSLLSQFEELQQVQQELSFQAQHDPLTGLPNRLLFDLRCSQAIAAAQQHQHALALLFFDLDHFKNINDSYGHQIGDSVLRSVAARLTLVLKDHNLIARLGGDEFCVLMEKVEKQQEAAEVAQSILDMLAVPLDCEQHEFFLSASIGICLYPRDGEDEVRLLRNADTAMYRAKTAGRGAYRFYSHEQTSSVRERTSMESRLRKAIERGELRLNYQPQICLDTGAIIGVEALARWSSPEFGLVAPDKFIPIAEESGLIIPMGEWILDDACRQMQQWRQQGTAIPRVAVNLSALQVQRGDVTALVRRALDSTGLPASCLELEITEGYILQDADRAIEVLQQLRDLGVSIAIDDFGTGFSSLSYLHRLPIDRLKIDKSFVQEIGSTSRAAQVAQAVVRLGKTLGLSIIGEGVEHPHHADALREWGCHEGQGFLYAHAVAPDQLHLLAPFKRKP</sequence>
<evidence type="ECO:0000259" key="5">
    <source>
        <dbReference type="PROSITE" id="PS50887"/>
    </source>
</evidence>
<dbReference type="PANTHER" id="PTHR44757">
    <property type="entry name" value="DIGUANYLATE CYCLASE DGCP"/>
    <property type="match status" value="1"/>
</dbReference>
<accession>A0A1T4KAS5</accession>
<dbReference type="Gene3D" id="3.20.20.450">
    <property type="entry name" value="EAL domain"/>
    <property type="match status" value="1"/>
</dbReference>
<dbReference type="CDD" id="cd01949">
    <property type="entry name" value="GGDEF"/>
    <property type="match status" value="1"/>
</dbReference>
<evidence type="ECO:0000256" key="1">
    <source>
        <dbReference type="ARBA" id="ARBA00051114"/>
    </source>
</evidence>
<feature type="transmembrane region" description="Helical" evidence="2">
    <location>
        <begin position="12"/>
        <end position="33"/>
    </location>
</feature>
<dbReference type="GO" id="GO:0071732">
    <property type="term" value="P:cellular response to nitric oxide"/>
    <property type="evidence" value="ECO:0007669"/>
    <property type="project" value="UniProtKB-ARBA"/>
</dbReference>
<dbReference type="SMART" id="SM00052">
    <property type="entry name" value="EAL"/>
    <property type="match status" value="1"/>
</dbReference>
<evidence type="ECO:0000259" key="4">
    <source>
        <dbReference type="PROSITE" id="PS50885"/>
    </source>
</evidence>
<dbReference type="CDD" id="cd01948">
    <property type="entry name" value="EAL"/>
    <property type="match status" value="1"/>
</dbReference>
<dbReference type="SUPFAM" id="SSF141868">
    <property type="entry name" value="EAL domain-like"/>
    <property type="match status" value="1"/>
</dbReference>
<dbReference type="Proteomes" id="UP000190102">
    <property type="component" value="Unassembled WGS sequence"/>
</dbReference>
<evidence type="ECO:0000313" key="6">
    <source>
        <dbReference type="EMBL" id="SJZ39425.1"/>
    </source>
</evidence>
<dbReference type="PROSITE" id="PS50885">
    <property type="entry name" value="HAMP"/>
    <property type="match status" value="1"/>
</dbReference>
<dbReference type="InterPro" id="IPR052155">
    <property type="entry name" value="Biofilm_reg_signaling"/>
</dbReference>
<evidence type="ECO:0000259" key="3">
    <source>
        <dbReference type="PROSITE" id="PS50883"/>
    </source>
</evidence>
<dbReference type="SUPFAM" id="SSF158472">
    <property type="entry name" value="HAMP domain-like"/>
    <property type="match status" value="1"/>
</dbReference>
<protein>
    <submittedName>
        <fullName evidence="6">Diguanylate cyclase/phosphodiesterase</fullName>
    </submittedName>
</protein>
<reference evidence="7" key="1">
    <citation type="submission" date="2017-02" db="EMBL/GenBank/DDBJ databases">
        <authorList>
            <person name="Varghese N."/>
            <person name="Submissions S."/>
        </authorList>
    </citation>
    <scope>NUCLEOTIDE SEQUENCE [LARGE SCALE GENOMIC DNA]</scope>
    <source>
        <strain evidence="7">ATCC BAA-34</strain>
    </source>
</reference>
<dbReference type="PANTHER" id="PTHR44757:SF2">
    <property type="entry name" value="BIOFILM ARCHITECTURE MAINTENANCE PROTEIN MBAA"/>
    <property type="match status" value="1"/>
</dbReference>
<dbReference type="GO" id="GO:0007165">
    <property type="term" value="P:signal transduction"/>
    <property type="evidence" value="ECO:0007669"/>
    <property type="project" value="InterPro"/>
</dbReference>
<keyword evidence="2" id="KW-0812">Transmembrane</keyword>
<dbReference type="InterPro" id="IPR035919">
    <property type="entry name" value="EAL_sf"/>
</dbReference>
<dbReference type="EMBL" id="FUWR01000001">
    <property type="protein sequence ID" value="SJZ39425.1"/>
    <property type="molecule type" value="Genomic_DNA"/>
</dbReference>
<keyword evidence="7" id="KW-1185">Reference proteome</keyword>
<keyword evidence="2" id="KW-1133">Transmembrane helix</keyword>
<dbReference type="InterPro" id="IPR000160">
    <property type="entry name" value="GGDEF_dom"/>
</dbReference>
<dbReference type="OrthoDB" id="9777298at2"/>
<dbReference type="PROSITE" id="PS50887">
    <property type="entry name" value="GGDEF"/>
    <property type="match status" value="1"/>
</dbReference>
<dbReference type="NCBIfam" id="TIGR00254">
    <property type="entry name" value="GGDEF"/>
    <property type="match status" value="1"/>
</dbReference>
<feature type="transmembrane region" description="Helical" evidence="2">
    <location>
        <begin position="148"/>
        <end position="174"/>
    </location>
</feature>
<comment type="catalytic activity">
    <reaction evidence="1">
        <text>3',3'-c-di-GMP + H2O = 5'-phosphoguanylyl(3'-&gt;5')guanosine + H(+)</text>
        <dbReference type="Rhea" id="RHEA:24902"/>
        <dbReference type="ChEBI" id="CHEBI:15377"/>
        <dbReference type="ChEBI" id="CHEBI:15378"/>
        <dbReference type="ChEBI" id="CHEBI:58754"/>
        <dbReference type="ChEBI" id="CHEBI:58805"/>
        <dbReference type="EC" id="3.1.4.52"/>
    </reaction>
    <physiologicalReaction direction="left-to-right" evidence="1">
        <dbReference type="Rhea" id="RHEA:24903"/>
    </physiologicalReaction>
</comment>
<dbReference type="CDD" id="cd06225">
    <property type="entry name" value="HAMP"/>
    <property type="match status" value="1"/>
</dbReference>
<dbReference type="PROSITE" id="PS50883">
    <property type="entry name" value="EAL"/>
    <property type="match status" value="1"/>
</dbReference>
<dbReference type="InterPro" id="IPR043128">
    <property type="entry name" value="Rev_trsase/Diguanyl_cyclase"/>
</dbReference>
<dbReference type="GO" id="GO:0071111">
    <property type="term" value="F:cyclic-guanylate-specific phosphodiesterase activity"/>
    <property type="evidence" value="ECO:0007669"/>
    <property type="project" value="UniProtKB-EC"/>
</dbReference>
<feature type="domain" description="EAL" evidence="3">
    <location>
        <begin position="409"/>
        <end position="663"/>
    </location>
</feature>
<dbReference type="FunFam" id="3.20.20.450:FF:000001">
    <property type="entry name" value="Cyclic di-GMP phosphodiesterase yahA"/>
    <property type="match status" value="1"/>
</dbReference>
<dbReference type="Pfam" id="PF00672">
    <property type="entry name" value="HAMP"/>
    <property type="match status" value="1"/>
</dbReference>